<keyword evidence="2" id="KW-1185">Reference proteome</keyword>
<dbReference type="PANTHER" id="PTHR47241">
    <property type="entry name" value="FINGER PROTEIN, PUTATIVE-RELATED"/>
    <property type="match status" value="1"/>
</dbReference>
<dbReference type="SUPFAM" id="SSF53098">
    <property type="entry name" value="Ribonuclease H-like"/>
    <property type="match status" value="1"/>
</dbReference>
<dbReference type="InterPro" id="IPR052865">
    <property type="entry name" value="Zinc_finger_BED"/>
</dbReference>
<dbReference type="Proteomes" id="UP000078542">
    <property type="component" value="Unassembled WGS sequence"/>
</dbReference>
<feature type="non-terminal residue" evidence="1">
    <location>
        <position position="1"/>
    </location>
</feature>
<sequence>NNVMYLAGILGENIECVIHTLQLIIHNCIFKNQKFIHILRKCQKIIEHFNQSLLAYLKLSSIQKTLKLPNHKLIYDDTTRWNSTFCMLLNLHEQRQAITAHAADRDIPTFTVMQWSIVEQKDAGIVMLKEELKKAMEERLFNSAGFKDRKCFVLATVLHPRFKIKILSDENKASQWIITELLEINNTVVEDINNTVIEDINNTQSNISSRRKKNFTETRDDIWKCFDDIINNSSSVLGLIIGVSGNGNEGYPPSPTSIPSNLRSLYRIYIREFWNMRLSCSLPGHSGTMSNISVGGPTTTYKNKNNYKYNKKENMSIINLYILNIIDMLILKKFKIYIYLLFLYT</sequence>
<organism evidence="1 2">
    <name type="scientific">Cyphomyrmex costatus</name>
    <dbReference type="NCBI Taxonomy" id="456900"/>
    <lineage>
        <taxon>Eukaryota</taxon>
        <taxon>Metazoa</taxon>
        <taxon>Ecdysozoa</taxon>
        <taxon>Arthropoda</taxon>
        <taxon>Hexapoda</taxon>
        <taxon>Insecta</taxon>
        <taxon>Pterygota</taxon>
        <taxon>Neoptera</taxon>
        <taxon>Endopterygota</taxon>
        <taxon>Hymenoptera</taxon>
        <taxon>Apocrita</taxon>
        <taxon>Aculeata</taxon>
        <taxon>Formicoidea</taxon>
        <taxon>Formicidae</taxon>
        <taxon>Myrmicinae</taxon>
        <taxon>Cyphomyrmex</taxon>
    </lineage>
</organism>
<reference evidence="1 2" key="1">
    <citation type="submission" date="2016-03" db="EMBL/GenBank/DDBJ databases">
        <title>Cyphomyrmex costatus WGS genome.</title>
        <authorList>
            <person name="Nygaard S."/>
            <person name="Hu H."/>
            <person name="Boomsma J."/>
            <person name="Zhang G."/>
        </authorList>
    </citation>
    <scope>NUCLEOTIDE SEQUENCE [LARGE SCALE GENOMIC DNA]</scope>
    <source>
        <strain evidence="1">MS0001</strain>
        <tissue evidence="1">Whole body</tissue>
    </source>
</reference>
<dbReference type="GO" id="GO:0005634">
    <property type="term" value="C:nucleus"/>
    <property type="evidence" value="ECO:0007669"/>
    <property type="project" value="TreeGrafter"/>
</dbReference>
<dbReference type="EMBL" id="LKEX01012962">
    <property type="protein sequence ID" value="KYN50219.1"/>
    <property type="molecule type" value="Genomic_DNA"/>
</dbReference>
<gene>
    <name evidence="1" type="ORF">ALC62_03877</name>
</gene>
<accession>A0A151K268</accession>
<dbReference type="PANTHER" id="PTHR47241:SF1">
    <property type="entry name" value="BED-TYPE DOMAIN-CONTAINING PROTEIN"/>
    <property type="match status" value="1"/>
</dbReference>
<dbReference type="InterPro" id="IPR012337">
    <property type="entry name" value="RNaseH-like_sf"/>
</dbReference>
<evidence type="ECO:0000313" key="2">
    <source>
        <dbReference type="Proteomes" id="UP000078542"/>
    </source>
</evidence>
<evidence type="ECO:0000313" key="1">
    <source>
        <dbReference type="EMBL" id="KYN50219.1"/>
    </source>
</evidence>
<dbReference type="AlphaFoldDB" id="A0A151K268"/>
<proteinExistence type="predicted"/>
<comment type="caution">
    <text evidence="1">The sequence shown here is derived from an EMBL/GenBank/DDBJ whole genome shotgun (WGS) entry which is preliminary data.</text>
</comment>
<name>A0A151K268_9HYME</name>
<protein>
    <submittedName>
        <fullName evidence="1">Zinc finger BED domain-containing protein 4</fullName>
    </submittedName>
</protein>